<evidence type="ECO:0000313" key="3">
    <source>
        <dbReference type="WBParaSite" id="HNAJ_0001266501-mRNA-1"/>
    </source>
</evidence>
<dbReference type="EMBL" id="UZAE01014519">
    <property type="protein sequence ID" value="VDO13675.1"/>
    <property type="molecule type" value="Genomic_DNA"/>
</dbReference>
<dbReference type="Proteomes" id="UP000278807">
    <property type="component" value="Unassembled WGS sequence"/>
</dbReference>
<name>A0A0R3TXS0_RODNA</name>
<reference evidence="1 2" key="2">
    <citation type="submission" date="2018-11" db="EMBL/GenBank/DDBJ databases">
        <authorList>
            <consortium name="Pathogen Informatics"/>
        </authorList>
    </citation>
    <scope>NUCLEOTIDE SEQUENCE [LARGE SCALE GENOMIC DNA]</scope>
</reference>
<dbReference type="WBParaSite" id="HNAJ_0001266501-mRNA-1">
    <property type="protein sequence ID" value="HNAJ_0001266501-mRNA-1"/>
    <property type="gene ID" value="HNAJ_0001266501"/>
</dbReference>
<reference evidence="3" key="1">
    <citation type="submission" date="2017-02" db="UniProtKB">
        <authorList>
            <consortium name="WormBaseParasite"/>
        </authorList>
    </citation>
    <scope>IDENTIFICATION</scope>
</reference>
<sequence>MLSSAEFRREYIFLTEQLRSISDLKVDFLKNGEDMLHLTIVISGKAFRFNACIPTDYPSSPSKWIADRATIPIIPPQRPFITFTDQLRTVLIKCYENRKRKVPDRVYNLVRSYLRFYFSNFLKKERMKQELRDKWDAYIVEHFNTFLSMADDNIKQLNELTGDEGKRADKMTSLLKACQRIQVRELGRKLDWMAEDLTQPPHHLAQEKEISYEL</sequence>
<evidence type="ECO:0000313" key="1">
    <source>
        <dbReference type="EMBL" id="VDO13675.1"/>
    </source>
</evidence>
<proteinExistence type="predicted"/>
<keyword evidence="2" id="KW-1185">Reference proteome</keyword>
<dbReference type="AlphaFoldDB" id="A0A0R3TXS0"/>
<organism evidence="3">
    <name type="scientific">Rodentolepis nana</name>
    <name type="common">Dwarf tapeworm</name>
    <name type="synonym">Hymenolepis nana</name>
    <dbReference type="NCBI Taxonomy" id="102285"/>
    <lineage>
        <taxon>Eukaryota</taxon>
        <taxon>Metazoa</taxon>
        <taxon>Spiralia</taxon>
        <taxon>Lophotrochozoa</taxon>
        <taxon>Platyhelminthes</taxon>
        <taxon>Cestoda</taxon>
        <taxon>Eucestoda</taxon>
        <taxon>Cyclophyllidea</taxon>
        <taxon>Hymenolepididae</taxon>
        <taxon>Rodentolepis</taxon>
    </lineage>
</organism>
<accession>A0A0R3TXS0</accession>
<protein>
    <submittedName>
        <fullName evidence="3">UBC core domain-containing protein</fullName>
    </submittedName>
</protein>
<evidence type="ECO:0000313" key="2">
    <source>
        <dbReference type="Proteomes" id="UP000278807"/>
    </source>
</evidence>
<gene>
    <name evidence="1" type="ORF">HNAJ_LOCUS12644</name>
</gene>